<keyword evidence="2" id="KW-0812">Transmembrane</keyword>
<accession>A0A9W4UH16</accession>
<dbReference type="Proteomes" id="UP001152607">
    <property type="component" value="Unassembled WGS sequence"/>
</dbReference>
<evidence type="ECO:0000256" key="2">
    <source>
        <dbReference type="SAM" id="Phobius"/>
    </source>
</evidence>
<name>A0A9W4UH16_9PLEO</name>
<keyword evidence="2" id="KW-1133">Transmembrane helix</keyword>
<keyword evidence="4" id="KW-1185">Reference proteome</keyword>
<keyword evidence="2" id="KW-0472">Membrane</keyword>
<organism evidence="3 4">
    <name type="scientific">Periconia digitata</name>
    <dbReference type="NCBI Taxonomy" id="1303443"/>
    <lineage>
        <taxon>Eukaryota</taxon>
        <taxon>Fungi</taxon>
        <taxon>Dikarya</taxon>
        <taxon>Ascomycota</taxon>
        <taxon>Pezizomycotina</taxon>
        <taxon>Dothideomycetes</taxon>
        <taxon>Pleosporomycetidae</taxon>
        <taxon>Pleosporales</taxon>
        <taxon>Massarineae</taxon>
        <taxon>Periconiaceae</taxon>
        <taxon>Periconia</taxon>
    </lineage>
</organism>
<feature type="transmembrane region" description="Helical" evidence="2">
    <location>
        <begin position="126"/>
        <end position="148"/>
    </location>
</feature>
<dbReference type="EMBL" id="CAOQHR010000006">
    <property type="protein sequence ID" value="CAI6335830.1"/>
    <property type="molecule type" value="Genomic_DNA"/>
</dbReference>
<protein>
    <submittedName>
        <fullName evidence="3">Uncharacterized protein</fullName>
    </submittedName>
</protein>
<reference evidence="3" key="1">
    <citation type="submission" date="2023-01" db="EMBL/GenBank/DDBJ databases">
        <authorList>
            <person name="Van Ghelder C."/>
            <person name="Rancurel C."/>
        </authorList>
    </citation>
    <scope>NUCLEOTIDE SEQUENCE</scope>
    <source>
        <strain evidence="3">CNCM I-4278</strain>
    </source>
</reference>
<evidence type="ECO:0000313" key="4">
    <source>
        <dbReference type="Proteomes" id="UP001152607"/>
    </source>
</evidence>
<evidence type="ECO:0000256" key="1">
    <source>
        <dbReference type="SAM" id="MobiDB-lite"/>
    </source>
</evidence>
<feature type="region of interest" description="Disordered" evidence="1">
    <location>
        <begin position="1"/>
        <end position="22"/>
    </location>
</feature>
<comment type="caution">
    <text evidence="3">The sequence shown here is derived from an EMBL/GenBank/DDBJ whole genome shotgun (WGS) entry which is preliminary data.</text>
</comment>
<evidence type="ECO:0000313" key="3">
    <source>
        <dbReference type="EMBL" id="CAI6335830.1"/>
    </source>
</evidence>
<dbReference type="AlphaFoldDB" id="A0A9W4UH16"/>
<sequence length="259" mass="27232">MSSRSTITTPPKPLSPRQTYNPNDYYDLSSLSSLYSELSLLYPDVYSSLYTNDASLSRYYSSLLKSYSLDNYGLPTLTAASTGPDTAGFTTRTNAGVSSTGAAAAPATSSGEAKVSNSGLSTGAKIGIGIGVTSGVLLLVGLGIGLWCMGKRKGKKSSTTVVAPSQFNPAMQQQPLMGSSQGQGYIPAGLQQQQYVPSPTQYAPQPQVLHMPGPEAPYGGYEKVPGQNVVELEQEYHFTRPGVVEMGNGSSITPVQPAR</sequence>
<proteinExistence type="predicted"/>
<gene>
    <name evidence="3" type="ORF">PDIGIT_LOCUS8916</name>
</gene>
<dbReference type="OrthoDB" id="3801402at2759"/>